<feature type="compositionally biased region" description="Basic and acidic residues" evidence="1">
    <location>
        <begin position="159"/>
        <end position="170"/>
    </location>
</feature>
<evidence type="ECO:0000259" key="3">
    <source>
        <dbReference type="Pfam" id="PF14364"/>
    </source>
</evidence>
<dbReference type="AlphaFoldDB" id="A0A061EBV8"/>
<keyword evidence="2" id="KW-1133">Transmembrane helix</keyword>
<proteinExistence type="predicted"/>
<organism evidence="4 5">
    <name type="scientific">Theobroma cacao</name>
    <name type="common">Cacao</name>
    <name type="synonym">Cocoa</name>
    <dbReference type="NCBI Taxonomy" id="3641"/>
    <lineage>
        <taxon>Eukaryota</taxon>
        <taxon>Viridiplantae</taxon>
        <taxon>Streptophyta</taxon>
        <taxon>Embryophyta</taxon>
        <taxon>Tracheophyta</taxon>
        <taxon>Spermatophyta</taxon>
        <taxon>Magnoliopsida</taxon>
        <taxon>eudicotyledons</taxon>
        <taxon>Gunneridae</taxon>
        <taxon>Pentapetalae</taxon>
        <taxon>rosids</taxon>
        <taxon>malvids</taxon>
        <taxon>Malvales</taxon>
        <taxon>Malvaceae</taxon>
        <taxon>Byttnerioideae</taxon>
        <taxon>Theobroma</taxon>
    </lineage>
</organism>
<dbReference type="eggNOG" id="ENOG502S0IX">
    <property type="taxonomic scope" value="Eukaryota"/>
</dbReference>
<feature type="transmembrane region" description="Helical" evidence="2">
    <location>
        <begin position="21"/>
        <end position="43"/>
    </location>
</feature>
<dbReference type="OMA" id="WMEAQLL"/>
<dbReference type="HOGENOM" id="CLU_091162_0_0_1"/>
<feature type="compositionally biased region" description="Basic and acidic residues" evidence="1">
    <location>
        <begin position="122"/>
        <end position="152"/>
    </location>
</feature>
<dbReference type="EMBL" id="CM001880">
    <property type="protein sequence ID" value="EOX99743.1"/>
    <property type="molecule type" value="Genomic_DNA"/>
</dbReference>
<protein>
    <recommendedName>
        <fullName evidence="3">DUF4408 domain-containing protein</fullName>
    </recommendedName>
</protein>
<evidence type="ECO:0000256" key="2">
    <source>
        <dbReference type="SAM" id="Phobius"/>
    </source>
</evidence>
<evidence type="ECO:0000313" key="4">
    <source>
        <dbReference type="EMBL" id="EOX99743.1"/>
    </source>
</evidence>
<sequence length="246" mass="28368">MDPVKAEKFQAMNKYRKSDQFLYNLILHLLAGLACSLFFSYAFSFPPLCSSMKHFFLISLPCIWSSFSNPKCLFVVVNVIVIFLVGESRFTGTNSSPAGDIYNEYIERSRSLRGVPVSTPQEKTRQEKRVEEVEKEAESKQVVNRGDDKEVKEEDEELVEVKEVMKSDEKEEKEEEKEVEVKEQDRVVQETYGVAAEEAYAEKEKDTVEEEAGLPAEELNKRVEQFIARVNKQRWLEAQLLVCCRA</sequence>
<keyword evidence="2" id="KW-0472">Membrane</keyword>
<dbReference type="PANTHER" id="PTHR35762:SF5">
    <property type="entry name" value="DUF4408 DOMAIN-CONTAINING PROTEIN"/>
    <property type="match status" value="1"/>
</dbReference>
<accession>A0A061EBV8</accession>
<name>A0A061EBV8_THECC</name>
<feature type="transmembrane region" description="Helical" evidence="2">
    <location>
        <begin position="63"/>
        <end position="85"/>
    </location>
</feature>
<reference evidence="4 5" key="1">
    <citation type="journal article" date="2013" name="Genome Biol.">
        <title>The genome sequence of the most widely cultivated cacao type and its use to identify candidate genes regulating pod color.</title>
        <authorList>
            <person name="Motamayor J.C."/>
            <person name="Mockaitis K."/>
            <person name="Schmutz J."/>
            <person name="Haiminen N."/>
            <person name="Iii D.L."/>
            <person name="Cornejo O."/>
            <person name="Findley S.D."/>
            <person name="Zheng P."/>
            <person name="Utro F."/>
            <person name="Royaert S."/>
            <person name="Saski C."/>
            <person name="Jenkins J."/>
            <person name="Podicheti R."/>
            <person name="Zhao M."/>
            <person name="Scheffler B.E."/>
            <person name="Stack J.C."/>
            <person name="Feltus F.A."/>
            <person name="Mustiga G.M."/>
            <person name="Amores F."/>
            <person name="Phillips W."/>
            <person name="Marelli J.P."/>
            <person name="May G.D."/>
            <person name="Shapiro H."/>
            <person name="Ma J."/>
            <person name="Bustamante C.D."/>
            <person name="Schnell R.J."/>
            <person name="Main D."/>
            <person name="Gilbert D."/>
            <person name="Parida L."/>
            <person name="Kuhn D.N."/>
        </authorList>
    </citation>
    <scope>NUCLEOTIDE SEQUENCE [LARGE SCALE GENOMIC DNA]</scope>
    <source>
        <strain evidence="5">cv. Matina 1-6</strain>
    </source>
</reference>
<dbReference type="Gramene" id="EOX99743">
    <property type="protein sequence ID" value="EOX99743"/>
    <property type="gene ID" value="TCM_008610"/>
</dbReference>
<dbReference type="OrthoDB" id="781735at2759"/>
<dbReference type="PROSITE" id="PS51257">
    <property type="entry name" value="PROKAR_LIPOPROTEIN"/>
    <property type="match status" value="1"/>
</dbReference>
<dbReference type="PANTHER" id="PTHR35762">
    <property type="entry name" value="TRANSMEMBRANE PROTEIN"/>
    <property type="match status" value="1"/>
</dbReference>
<dbReference type="KEGG" id="tcc:18608931"/>
<gene>
    <name evidence="4" type="ORF">TCM_008610</name>
</gene>
<dbReference type="Pfam" id="PF14364">
    <property type="entry name" value="DUF4408"/>
    <property type="match status" value="1"/>
</dbReference>
<dbReference type="InParanoid" id="A0A061EBV8"/>
<dbReference type="STRING" id="3641.A0A061EBV8"/>
<feature type="domain" description="DUF4408" evidence="3">
    <location>
        <begin position="46"/>
        <end position="90"/>
    </location>
</feature>
<evidence type="ECO:0000256" key="1">
    <source>
        <dbReference type="SAM" id="MobiDB-lite"/>
    </source>
</evidence>
<keyword evidence="2" id="KW-0812">Transmembrane</keyword>
<keyword evidence="5" id="KW-1185">Reference proteome</keyword>
<evidence type="ECO:0000313" key="5">
    <source>
        <dbReference type="Proteomes" id="UP000026915"/>
    </source>
</evidence>
<dbReference type="InterPro" id="IPR025520">
    <property type="entry name" value="DUF4408"/>
</dbReference>
<feature type="region of interest" description="Disordered" evidence="1">
    <location>
        <begin position="116"/>
        <end position="184"/>
    </location>
</feature>
<dbReference type="Gramene" id="Tc02v2_t017120.1">
    <property type="protein sequence ID" value="Tc02v2_p017120.1"/>
    <property type="gene ID" value="Tc02v2_g017120"/>
</dbReference>
<dbReference type="Proteomes" id="UP000026915">
    <property type="component" value="Chromosome 2"/>
</dbReference>